<gene>
    <name evidence="8" type="ORF">LX12_000007</name>
</gene>
<dbReference type="InterPro" id="IPR023845">
    <property type="entry name" value="DUF3817_TM"/>
</dbReference>
<dbReference type="EMBL" id="JAMTCG010000001">
    <property type="protein sequence ID" value="MCP2158843.1"/>
    <property type="molecule type" value="Genomic_DNA"/>
</dbReference>
<evidence type="ECO:0000256" key="3">
    <source>
        <dbReference type="ARBA" id="ARBA00022692"/>
    </source>
</evidence>
<dbReference type="PANTHER" id="PTHR40077">
    <property type="entry name" value="MEMBRANE PROTEIN-RELATED"/>
    <property type="match status" value="1"/>
</dbReference>
<evidence type="ECO:0000256" key="6">
    <source>
        <dbReference type="SAM" id="Phobius"/>
    </source>
</evidence>
<keyword evidence="5 6" id="KW-0472">Membrane</keyword>
<comment type="subcellular location">
    <subcellularLocation>
        <location evidence="1">Cell membrane</location>
        <topology evidence="1">Multi-pass membrane protein</topology>
    </subcellularLocation>
</comment>
<feature type="transmembrane region" description="Helical" evidence="6">
    <location>
        <begin position="12"/>
        <end position="37"/>
    </location>
</feature>
<reference evidence="8 9" key="1">
    <citation type="submission" date="2022-06" db="EMBL/GenBank/DDBJ databases">
        <title>Genomic Encyclopedia of Archaeal and Bacterial Type Strains, Phase II (KMG-II): from individual species to whole genera.</title>
        <authorList>
            <person name="Goeker M."/>
        </authorList>
    </citation>
    <scope>NUCLEOTIDE SEQUENCE [LARGE SCALE GENOMIC DNA]</scope>
    <source>
        <strain evidence="8 9">DSM 45037</strain>
    </source>
</reference>
<keyword evidence="4 6" id="KW-1133">Transmembrane helix</keyword>
<organism evidence="8 9">
    <name type="scientific">Williamsia serinedens</name>
    <dbReference type="NCBI Taxonomy" id="391736"/>
    <lineage>
        <taxon>Bacteria</taxon>
        <taxon>Bacillati</taxon>
        <taxon>Actinomycetota</taxon>
        <taxon>Actinomycetes</taxon>
        <taxon>Mycobacteriales</taxon>
        <taxon>Nocardiaceae</taxon>
        <taxon>Williamsia</taxon>
    </lineage>
</organism>
<sequence>MVPMSSVLDPRIVARVFRVVAILEAISWLALLIAMYFKWVEGHTEAVAVPGMVHGIVFVVFVVVSIVTARVLRWTVPTTLWALFSSIPPFGTLVFEIWAQRTGRLERDGDRGAVANRAASV</sequence>
<keyword evidence="2" id="KW-1003">Cell membrane</keyword>
<evidence type="ECO:0000313" key="9">
    <source>
        <dbReference type="Proteomes" id="UP001205740"/>
    </source>
</evidence>
<dbReference type="PANTHER" id="PTHR40077:SF1">
    <property type="entry name" value="MEMBRANE PROTEIN"/>
    <property type="match status" value="1"/>
</dbReference>
<dbReference type="RefSeq" id="WP_372504882.1">
    <property type="nucleotide sequence ID" value="NZ_BAAAOE010000004.1"/>
</dbReference>
<feature type="transmembrane region" description="Helical" evidence="6">
    <location>
        <begin position="78"/>
        <end position="99"/>
    </location>
</feature>
<comment type="caution">
    <text evidence="8">The sequence shown here is derived from an EMBL/GenBank/DDBJ whole genome shotgun (WGS) entry which is preliminary data.</text>
</comment>
<keyword evidence="3 6" id="KW-0812">Transmembrane</keyword>
<name>A0ABT1GZ99_9NOCA</name>
<feature type="domain" description="DUF3817" evidence="7">
    <location>
        <begin position="15"/>
        <end position="101"/>
    </location>
</feature>
<evidence type="ECO:0000256" key="2">
    <source>
        <dbReference type="ARBA" id="ARBA00022475"/>
    </source>
</evidence>
<accession>A0ABT1GZ99</accession>
<evidence type="ECO:0000313" key="8">
    <source>
        <dbReference type="EMBL" id="MCP2158843.1"/>
    </source>
</evidence>
<protein>
    <submittedName>
        <fullName evidence="8">Integral membrane protein</fullName>
    </submittedName>
</protein>
<dbReference type="Pfam" id="PF12823">
    <property type="entry name" value="DUF3817"/>
    <property type="match status" value="1"/>
</dbReference>
<keyword evidence="9" id="KW-1185">Reference proteome</keyword>
<dbReference type="NCBIfam" id="TIGR03954">
    <property type="entry name" value="integ_memb_HG"/>
    <property type="match status" value="1"/>
</dbReference>
<evidence type="ECO:0000256" key="1">
    <source>
        <dbReference type="ARBA" id="ARBA00004651"/>
    </source>
</evidence>
<evidence type="ECO:0000256" key="4">
    <source>
        <dbReference type="ARBA" id="ARBA00022989"/>
    </source>
</evidence>
<dbReference type="Proteomes" id="UP001205740">
    <property type="component" value="Unassembled WGS sequence"/>
</dbReference>
<feature type="transmembrane region" description="Helical" evidence="6">
    <location>
        <begin position="49"/>
        <end position="72"/>
    </location>
</feature>
<proteinExistence type="predicted"/>
<evidence type="ECO:0000256" key="5">
    <source>
        <dbReference type="ARBA" id="ARBA00023136"/>
    </source>
</evidence>
<evidence type="ECO:0000259" key="7">
    <source>
        <dbReference type="Pfam" id="PF12823"/>
    </source>
</evidence>